<sequence length="629" mass="71117">MKISGQLLQGKTLTEKSDRRASLGSTSRRRSSGSLRNVAGAAVSDFGPFNKVNILQFKNPFPYVPGNAMEKRIRKSQEMAELRGQLKALAAMQIAPDEFSDISEVSSKFDLEMEALKNATVSSIDQNIKTPAFGDVNVGEAPTLEKSKPHRSLINPCVYVSEEKNEREQITYEADPNVKPIGYPCESQNIVQYNIERENDRMQRKPDPFFIPPERFIPGVYYRLGCVPDEDEKEGKQEQKKKSIEHRVAETPYKKTSIALIQSRTVKMLLDEFAKKTTDKMDAVPKSLTKRPHVPMKVQPKADNATEVKDESHISVDPTIIIVKEPIEDRKLELFKVRNDGKHPVAMKMNTSNNRKLQVTESWTFLNPGDSKLFMVFFNAHQNVPDAKYLPETVYISYRNTKENYTETKWKTIELKVELTHEAKTDTVAKEEPKAPKAEEPDGLPMAINPYPYEITDQLPIFERPFDRQLIALENELQKIKSQQKLAVKQSIAELGVKAQKGQKIEAPMKSKASGDSLLNRMLRKPPVKQAKASGSPSFPSGRSSSTLTFVARQLREKKRKSASLKEAPLTPKPRKSKQKKAGGSPTHSQKGTLNSKQQFSQQLLYIKHLDKQPKQTTKKKDERASKNA</sequence>
<feature type="region of interest" description="Disordered" evidence="1">
    <location>
        <begin position="426"/>
        <end position="446"/>
    </location>
</feature>
<dbReference type="Pfam" id="PF00635">
    <property type="entry name" value="Motile_Sperm"/>
    <property type="match status" value="1"/>
</dbReference>
<feature type="region of interest" description="Disordered" evidence="1">
    <location>
        <begin position="1"/>
        <end position="34"/>
    </location>
</feature>
<name>A0A077ZGB7_TRITR</name>
<reference evidence="3" key="2">
    <citation type="submission" date="2014-03" db="EMBL/GenBank/DDBJ databases">
        <title>The whipworm genome and dual-species transcriptomics of an intimate host-pathogen interaction.</title>
        <authorList>
            <person name="Foth B.J."/>
            <person name="Tsai I.J."/>
            <person name="Reid A.J."/>
            <person name="Bancroft A.J."/>
            <person name="Nichol S."/>
            <person name="Tracey A."/>
            <person name="Holroyd N."/>
            <person name="Cotton J.A."/>
            <person name="Stanley E.J."/>
            <person name="Zarowiecki M."/>
            <person name="Liu J.Z."/>
            <person name="Huckvale T."/>
            <person name="Cooper P.J."/>
            <person name="Grencis R.K."/>
            <person name="Berriman M."/>
        </authorList>
    </citation>
    <scope>NUCLEOTIDE SEQUENCE [LARGE SCALE GENOMIC DNA]</scope>
</reference>
<dbReference type="SUPFAM" id="SSF49354">
    <property type="entry name" value="PapD-like"/>
    <property type="match status" value="1"/>
</dbReference>
<evidence type="ECO:0000256" key="1">
    <source>
        <dbReference type="SAM" id="MobiDB-lite"/>
    </source>
</evidence>
<dbReference type="InterPro" id="IPR008962">
    <property type="entry name" value="PapD-like_sf"/>
</dbReference>
<feature type="compositionally biased region" description="Low complexity" evidence="1">
    <location>
        <begin position="22"/>
        <end position="34"/>
    </location>
</feature>
<dbReference type="Proteomes" id="UP000030665">
    <property type="component" value="Unassembled WGS sequence"/>
</dbReference>
<dbReference type="InterPro" id="IPR000535">
    <property type="entry name" value="MSP_dom"/>
</dbReference>
<reference evidence="3" key="1">
    <citation type="submission" date="2014-01" db="EMBL/GenBank/DDBJ databases">
        <authorList>
            <person name="Aslett M."/>
        </authorList>
    </citation>
    <scope>NUCLEOTIDE SEQUENCE</scope>
</reference>
<evidence type="ECO:0000259" key="2">
    <source>
        <dbReference type="PROSITE" id="PS50202"/>
    </source>
</evidence>
<feature type="compositionally biased region" description="Polar residues" evidence="1">
    <location>
        <begin position="586"/>
        <end position="604"/>
    </location>
</feature>
<feature type="compositionally biased region" description="Basic and acidic residues" evidence="1">
    <location>
        <begin position="608"/>
        <end position="629"/>
    </location>
</feature>
<gene>
    <name evidence="3" type="ORF">TTRE_0000718501</name>
</gene>
<feature type="compositionally biased region" description="Low complexity" evidence="1">
    <location>
        <begin position="534"/>
        <end position="546"/>
    </location>
</feature>
<dbReference type="InterPro" id="IPR013783">
    <property type="entry name" value="Ig-like_fold"/>
</dbReference>
<evidence type="ECO:0000313" key="4">
    <source>
        <dbReference type="Proteomes" id="UP000030665"/>
    </source>
</evidence>
<dbReference type="Gene3D" id="2.60.40.10">
    <property type="entry name" value="Immunoglobulins"/>
    <property type="match status" value="1"/>
</dbReference>
<organism evidence="3 4">
    <name type="scientific">Trichuris trichiura</name>
    <name type="common">Whipworm</name>
    <name type="synonym">Trichocephalus trichiurus</name>
    <dbReference type="NCBI Taxonomy" id="36087"/>
    <lineage>
        <taxon>Eukaryota</taxon>
        <taxon>Metazoa</taxon>
        <taxon>Ecdysozoa</taxon>
        <taxon>Nematoda</taxon>
        <taxon>Enoplea</taxon>
        <taxon>Dorylaimia</taxon>
        <taxon>Trichinellida</taxon>
        <taxon>Trichuridae</taxon>
        <taxon>Trichuris</taxon>
    </lineage>
</organism>
<dbReference type="OrthoDB" id="10377438at2759"/>
<dbReference type="EMBL" id="HG806435">
    <property type="protein sequence ID" value="CDW58859.1"/>
    <property type="molecule type" value="Genomic_DNA"/>
</dbReference>
<dbReference type="PROSITE" id="PS50202">
    <property type="entry name" value="MSP"/>
    <property type="match status" value="1"/>
</dbReference>
<feature type="compositionally biased region" description="Polar residues" evidence="1">
    <location>
        <begin position="1"/>
        <end position="12"/>
    </location>
</feature>
<feature type="region of interest" description="Disordered" evidence="1">
    <location>
        <begin position="526"/>
        <end position="629"/>
    </location>
</feature>
<feature type="compositionally biased region" description="Basic and acidic residues" evidence="1">
    <location>
        <begin position="426"/>
        <end position="440"/>
    </location>
</feature>
<proteinExistence type="predicted"/>
<accession>A0A077ZGB7</accession>
<dbReference type="AlphaFoldDB" id="A0A077ZGB7"/>
<keyword evidence="4" id="KW-1185">Reference proteome</keyword>
<feature type="domain" description="MSP" evidence="2">
    <location>
        <begin position="313"/>
        <end position="428"/>
    </location>
</feature>
<evidence type="ECO:0000313" key="3">
    <source>
        <dbReference type="EMBL" id="CDW58859.1"/>
    </source>
</evidence>
<protein>
    <submittedName>
        <fullName evidence="3">Major sperm protein</fullName>
    </submittedName>
</protein>